<dbReference type="Pfam" id="PF15566">
    <property type="entry name" value="Imm32"/>
    <property type="match status" value="1"/>
</dbReference>
<protein>
    <submittedName>
        <fullName evidence="2">Uncharacterized protein</fullName>
    </submittedName>
</protein>
<dbReference type="OrthoDB" id="3696942at2"/>
<accession>A0A066Z1F2</accession>
<evidence type="ECO:0000313" key="2">
    <source>
        <dbReference type="EMBL" id="KDN87603.1"/>
    </source>
</evidence>
<dbReference type="Proteomes" id="UP000027178">
    <property type="component" value="Unassembled WGS sequence"/>
</dbReference>
<feature type="compositionally biased region" description="Basic and acidic residues" evidence="1">
    <location>
        <begin position="90"/>
        <end position="100"/>
    </location>
</feature>
<evidence type="ECO:0000313" key="3">
    <source>
        <dbReference type="Proteomes" id="UP000027178"/>
    </source>
</evidence>
<dbReference type="AlphaFoldDB" id="A0A066Z1F2"/>
<organism evidence="2 3">
    <name type="scientific">Kitasatospora cheerisanensis KCTC 2395</name>
    <dbReference type="NCBI Taxonomy" id="1348663"/>
    <lineage>
        <taxon>Bacteria</taxon>
        <taxon>Bacillati</taxon>
        <taxon>Actinomycetota</taxon>
        <taxon>Actinomycetes</taxon>
        <taxon>Kitasatosporales</taxon>
        <taxon>Streptomycetaceae</taxon>
        <taxon>Kitasatospora</taxon>
    </lineage>
</organism>
<dbReference type="eggNOG" id="ENOG5032HAF">
    <property type="taxonomic scope" value="Bacteria"/>
</dbReference>
<keyword evidence="3" id="KW-1185">Reference proteome</keyword>
<dbReference type="RefSeq" id="WP_035858638.1">
    <property type="nucleotide sequence ID" value="NZ_KK853997.1"/>
</dbReference>
<dbReference type="PATRIC" id="fig|1348663.4.peg.586"/>
<name>A0A066Z1F2_9ACTN</name>
<dbReference type="InterPro" id="IPR029083">
    <property type="entry name" value="Imm32"/>
</dbReference>
<reference evidence="2 3" key="1">
    <citation type="submission" date="2014-05" db="EMBL/GenBank/DDBJ databases">
        <title>Draft Genome Sequence of Kitasatospora cheerisanensis KCTC 2395.</title>
        <authorList>
            <person name="Nam D.H."/>
        </authorList>
    </citation>
    <scope>NUCLEOTIDE SEQUENCE [LARGE SCALE GENOMIC DNA]</scope>
    <source>
        <strain evidence="2 3">KCTC 2395</strain>
    </source>
</reference>
<comment type="caution">
    <text evidence="2">The sequence shown here is derived from an EMBL/GenBank/DDBJ whole genome shotgun (WGS) entry which is preliminary data.</text>
</comment>
<dbReference type="EMBL" id="JNBY01000025">
    <property type="protein sequence ID" value="KDN87603.1"/>
    <property type="molecule type" value="Genomic_DNA"/>
</dbReference>
<evidence type="ECO:0000256" key="1">
    <source>
        <dbReference type="SAM" id="MobiDB-lite"/>
    </source>
</evidence>
<gene>
    <name evidence="2" type="ORF">KCH_06160</name>
</gene>
<feature type="region of interest" description="Disordered" evidence="1">
    <location>
        <begin position="89"/>
        <end position="109"/>
    </location>
</feature>
<dbReference type="HOGENOM" id="CLU_1958305_0_0_11"/>
<sequence length="127" mass="12647">MRLTGDPGYGEIDVEGTAEELAALAAAVAAGTGRLAVTGPGLTAVEVTATDGPGVLTRVDAGGRVLAIEGDAPARAVLAANLRAMADADDGGHLHLDPHPGHPYLTEDSVPLLVNSPHGGMPGRTGR</sequence>
<proteinExistence type="predicted"/>